<dbReference type="InterPro" id="IPR017452">
    <property type="entry name" value="GPCR_Rhodpsn_7TM"/>
</dbReference>
<feature type="transmembrane region" description="Helical" evidence="6">
    <location>
        <begin position="66"/>
        <end position="89"/>
    </location>
</feature>
<dbReference type="PhylomeDB" id="A0A061AZH2"/>
<dbReference type="Pfam" id="PF11710">
    <property type="entry name" value="Git3"/>
    <property type="match status" value="1"/>
</dbReference>
<organism evidence="8">
    <name type="scientific">Cyberlindnera fabianii</name>
    <name type="common">Yeast</name>
    <name type="synonym">Hansenula fabianii</name>
    <dbReference type="NCBI Taxonomy" id="36022"/>
    <lineage>
        <taxon>Eukaryota</taxon>
        <taxon>Fungi</taxon>
        <taxon>Dikarya</taxon>
        <taxon>Ascomycota</taxon>
        <taxon>Saccharomycotina</taxon>
        <taxon>Saccharomycetes</taxon>
        <taxon>Phaffomycetales</taxon>
        <taxon>Phaffomycetaceae</taxon>
        <taxon>Cyberlindnera</taxon>
    </lineage>
</organism>
<dbReference type="Gene3D" id="1.20.1070.10">
    <property type="entry name" value="Rhodopsin 7-helix transmembrane proteins"/>
    <property type="match status" value="1"/>
</dbReference>
<reference evidence="8" key="1">
    <citation type="journal article" date="2014" name="Genome Announc.">
        <title>Genome sequence of the yeast Cyberlindnera fabianii (Hansenula fabianii).</title>
        <authorList>
            <person name="Freel K.C."/>
            <person name="Sarilar V."/>
            <person name="Neuveglise C."/>
            <person name="Devillers H."/>
            <person name="Friedrich A."/>
            <person name="Schacherer J."/>
        </authorList>
    </citation>
    <scope>NUCLEOTIDE SEQUENCE</scope>
    <source>
        <strain evidence="8">YJS4271</strain>
    </source>
</reference>
<feature type="region of interest" description="Disordered" evidence="5">
    <location>
        <begin position="431"/>
        <end position="458"/>
    </location>
</feature>
<feature type="transmembrane region" description="Helical" evidence="6">
    <location>
        <begin position="331"/>
        <end position="353"/>
    </location>
</feature>
<dbReference type="AlphaFoldDB" id="A0A061AZH2"/>
<dbReference type="Pfam" id="PF11970">
    <property type="entry name" value="GPR_Gpa2_C"/>
    <property type="match status" value="1"/>
</dbReference>
<evidence type="ECO:0000259" key="7">
    <source>
        <dbReference type="PROSITE" id="PS50262"/>
    </source>
</evidence>
<feature type="transmembrane region" description="Helical" evidence="6">
    <location>
        <begin position="142"/>
        <end position="172"/>
    </location>
</feature>
<protein>
    <submittedName>
        <fullName evidence="8">CYFA0S04e04610g1_1</fullName>
    </submittedName>
</protein>
<evidence type="ECO:0000256" key="6">
    <source>
        <dbReference type="SAM" id="Phobius"/>
    </source>
</evidence>
<name>A0A061AZH2_CYBFA</name>
<evidence type="ECO:0000256" key="4">
    <source>
        <dbReference type="ARBA" id="ARBA00023136"/>
    </source>
</evidence>
<comment type="subcellular location">
    <subcellularLocation>
        <location evidence="1">Membrane</location>
        <topology evidence="1">Multi-pass membrane protein</topology>
    </subcellularLocation>
</comment>
<dbReference type="PANTHER" id="PTHR23112:SF37">
    <property type="entry name" value="G PROTEIN-COUPLED RECEPTOR GPR1"/>
    <property type="match status" value="1"/>
</dbReference>
<feature type="transmembrane region" description="Helical" evidence="6">
    <location>
        <begin position="101"/>
        <end position="130"/>
    </location>
</feature>
<gene>
    <name evidence="8" type="ORF">CYFA0S_04e04610g</name>
</gene>
<feature type="transmembrane region" description="Helical" evidence="6">
    <location>
        <begin position="31"/>
        <end position="54"/>
    </location>
</feature>
<dbReference type="InterPro" id="IPR023041">
    <property type="entry name" value="Glucose_rcpt_Git3-like_N"/>
</dbReference>
<keyword evidence="3 6" id="KW-1133">Transmembrane helix</keyword>
<feature type="transmembrane region" description="Helical" evidence="6">
    <location>
        <begin position="300"/>
        <end position="319"/>
    </location>
</feature>
<accession>A0A061AZH2</accession>
<evidence type="ECO:0000256" key="3">
    <source>
        <dbReference type="ARBA" id="ARBA00022989"/>
    </source>
</evidence>
<dbReference type="OrthoDB" id="5368598at2759"/>
<dbReference type="PANTHER" id="PTHR23112">
    <property type="entry name" value="G PROTEIN-COUPLED RECEPTOR 157-RELATED"/>
    <property type="match status" value="1"/>
</dbReference>
<keyword evidence="2 6" id="KW-0812">Transmembrane</keyword>
<feature type="domain" description="G-protein coupled receptors family 1 profile" evidence="7">
    <location>
        <begin position="39"/>
        <end position="352"/>
    </location>
</feature>
<keyword evidence="4 6" id="KW-0472">Membrane</keyword>
<feature type="transmembrane region" description="Helical" evidence="6">
    <location>
        <begin position="192"/>
        <end position="210"/>
    </location>
</feature>
<dbReference type="GO" id="GO:0005886">
    <property type="term" value="C:plasma membrane"/>
    <property type="evidence" value="ECO:0007669"/>
    <property type="project" value="TreeGrafter"/>
</dbReference>
<proteinExistence type="predicted"/>
<dbReference type="SUPFAM" id="SSF81321">
    <property type="entry name" value="Family A G protein-coupled receptor-like"/>
    <property type="match status" value="1"/>
</dbReference>
<dbReference type="InterPro" id="IPR022596">
    <property type="entry name" value="GPR1/2/3_C"/>
</dbReference>
<dbReference type="PROSITE" id="PS50262">
    <property type="entry name" value="G_PROTEIN_RECEP_F1_2"/>
    <property type="match status" value="1"/>
</dbReference>
<evidence type="ECO:0000313" key="8">
    <source>
        <dbReference type="EMBL" id="CDR40148.1"/>
    </source>
</evidence>
<dbReference type="EMBL" id="LK052889">
    <property type="protein sequence ID" value="CDR40148.1"/>
    <property type="molecule type" value="Genomic_DNA"/>
</dbReference>
<evidence type="ECO:0000256" key="5">
    <source>
        <dbReference type="SAM" id="MobiDB-lite"/>
    </source>
</evidence>
<dbReference type="GO" id="GO:0004930">
    <property type="term" value="F:G protein-coupled receptor activity"/>
    <property type="evidence" value="ECO:0007669"/>
    <property type="project" value="TreeGrafter"/>
</dbReference>
<feature type="region of interest" description="Disordered" evidence="5">
    <location>
        <begin position="247"/>
        <end position="269"/>
    </location>
</feature>
<dbReference type="VEuPathDB" id="FungiDB:BON22_2458"/>
<feature type="compositionally biased region" description="Low complexity" evidence="5">
    <location>
        <begin position="251"/>
        <end position="261"/>
    </location>
</feature>
<sequence length="487" mass="55771">MTTTVTNVVELTSRRLDRANYSDYESNVLRIISISSCSASLLACLIMYYTYLAIHPSRRMFRHQLIFFLVTFDFLKAIAMIVFPILTYLNPEQVGRKTINFLGFFTAFSIEGGDLAILSFAVHTLLTIFYPQQTGGLFFVRYYVYVISVLLPVILAGLAFINNVGYVALNVFCYLPESPRWYRLVLSWCPRYFIMGAIIVIYCTIYFYVINQLKKMERNHGTLDIRRDKPSFLSRLNPGRFIHNTIKEKSTPQTSSSQTNQMHTLHPSNPSRTDTNINMELQYDNSQRLRTRYKVIARQIKIVFLYPIAYFILWIFPLIQNSLALEHKSNYGIIIIVAFIQPFNGVVDTIVWMHREKPWTLTYANTPRSPFSQEEPVAKWRHWVKYLPLFTLPHLDEERDGGSSPTLAGVMEPKALAMNSLMMSMNPEEFAHTGASSTPAEETSDRDTGSSGGVSTYKRNFSVVSSNAGEENEMDLLDFLNQGPSVP</sequence>
<evidence type="ECO:0000256" key="2">
    <source>
        <dbReference type="ARBA" id="ARBA00022692"/>
    </source>
</evidence>
<dbReference type="GO" id="GO:0007189">
    <property type="term" value="P:adenylate cyclase-activating G protein-coupled receptor signaling pathway"/>
    <property type="evidence" value="ECO:0007669"/>
    <property type="project" value="TreeGrafter"/>
</dbReference>
<evidence type="ECO:0000256" key="1">
    <source>
        <dbReference type="ARBA" id="ARBA00004141"/>
    </source>
</evidence>